<organism evidence="2 3">
    <name type="scientific">Corynebacterium auriscanis</name>
    <dbReference type="NCBI Taxonomy" id="99807"/>
    <lineage>
        <taxon>Bacteria</taxon>
        <taxon>Bacillati</taxon>
        <taxon>Actinomycetota</taxon>
        <taxon>Actinomycetes</taxon>
        <taxon>Mycobacteriales</taxon>
        <taxon>Corynebacteriaceae</taxon>
        <taxon>Corynebacterium</taxon>
    </lineage>
</organism>
<dbReference type="Proteomes" id="UP000030145">
    <property type="component" value="Unassembled WGS sequence"/>
</dbReference>
<dbReference type="EMBL" id="JRVJ01000004">
    <property type="protein sequence ID" value="KGM18957.1"/>
    <property type="molecule type" value="Genomic_DNA"/>
</dbReference>
<dbReference type="AlphaFoldDB" id="A0A0A2DMI5"/>
<dbReference type="GeneID" id="300553504"/>
<reference evidence="2 3" key="1">
    <citation type="submission" date="2014-10" db="EMBL/GenBank/DDBJ databases">
        <title>Whole Genome sequence of Corynebacterium auriscanis strain CIP 106629.</title>
        <authorList>
            <person name="Hassan S.S."/>
            <person name="Jamal S.B."/>
            <person name="Tiwari S."/>
            <person name="Oliveira L.D.C."/>
            <person name="Souza F."/>
            <person name="Mariano D.C."/>
            <person name="Almeida S."/>
            <person name="Dorella F."/>
            <person name="Pereira F."/>
            <person name="Carvalho A."/>
            <person name="Leal C.A."/>
            <person name="Soares S.D.C."/>
            <person name="Figueiredo H.C."/>
            <person name="Silva A."/>
            <person name="Azevedo V.A."/>
        </authorList>
    </citation>
    <scope>NUCLEOTIDE SEQUENCE [LARGE SCALE GENOMIC DNA]</scope>
    <source>
        <strain evidence="2 3">CIP 106629</strain>
    </source>
</reference>
<gene>
    <name evidence="2" type="ORF">MA47_05120</name>
</gene>
<evidence type="ECO:0000313" key="3">
    <source>
        <dbReference type="Proteomes" id="UP000030145"/>
    </source>
</evidence>
<accession>A0A0A2DMI5</accession>
<comment type="caution">
    <text evidence="2">The sequence shown here is derived from an EMBL/GenBank/DDBJ whole genome shotgun (WGS) entry which is preliminary data.</text>
</comment>
<proteinExistence type="predicted"/>
<evidence type="ECO:0000313" key="2">
    <source>
        <dbReference type="EMBL" id="KGM18957.1"/>
    </source>
</evidence>
<evidence type="ECO:0008006" key="4">
    <source>
        <dbReference type="Google" id="ProtNLM"/>
    </source>
</evidence>
<sequence>MAVETSTRTFGTGVVPVKMVLTSGTWYTLWAPHWMVKGESWQAFLGNDDKIYVFSSPAEILAYLNDGGQNELSDHPKWSQFSANLDASVIPTEKTTIDLIELPRVLAQRPGYESTTTVTRAFDLVRSFGSVMDIKDINNWFHSYSILGNTRRGADHYASQNGMEEWSGVGRTVLDRWKTILDAIEGAIIHPEVKESSTEAAQERIDSAKKAAEDKAEALANQQQKDKEAADIDPYDSTIWAQSGIDPIRISLGGQYAYTLRCYVGDKPLFLGKNGEIHTFPNAKTLVRWIIDAPEHDLESLSTWGDIVSMANAGELDVKVHDTNQYVFTGMREDIAKSVESVDTDQLGRAYELLADAADWAGDDGVNKILLAYPELQNYLAYMLGAPSSATPSAPFDKEAKGWKALEEGLIKRFTRF</sequence>
<name>A0A0A2DMI5_9CORY</name>
<feature type="compositionally biased region" description="Basic and acidic residues" evidence="1">
    <location>
        <begin position="195"/>
        <end position="217"/>
    </location>
</feature>
<evidence type="ECO:0000256" key="1">
    <source>
        <dbReference type="SAM" id="MobiDB-lite"/>
    </source>
</evidence>
<feature type="region of interest" description="Disordered" evidence="1">
    <location>
        <begin position="195"/>
        <end position="229"/>
    </location>
</feature>
<protein>
    <recommendedName>
        <fullName evidence="4">Primosomal protein</fullName>
    </recommendedName>
</protein>
<keyword evidence="3" id="KW-1185">Reference proteome</keyword>
<dbReference type="RefSeq" id="WP_035113780.1">
    <property type="nucleotide sequence ID" value="NZ_CP047046.1"/>
</dbReference>